<name>I8U6E0_9ALTE</name>
<keyword evidence="3" id="KW-1185">Reference proteome</keyword>
<evidence type="ECO:0000256" key="1">
    <source>
        <dbReference type="SAM" id="SignalP"/>
    </source>
</evidence>
<evidence type="ECO:0000313" key="2">
    <source>
        <dbReference type="EMBL" id="EIW87578.1"/>
    </source>
</evidence>
<evidence type="ECO:0000313" key="3">
    <source>
        <dbReference type="Proteomes" id="UP000035062"/>
    </source>
</evidence>
<organism evidence="2 3">
    <name type="scientific">Alishewanella agri BL06</name>
    <dbReference type="NCBI Taxonomy" id="1195246"/>
    <lineage>
        <taxon>Bacteria</taxon>
        <taxon>Pseudomonadati</taxon>
        <taxon>Pseudomonadota</taxon>
        <taxon>Gammaproteobacteria</taxon>
        <taxon>Alteromonadales</taxon>
        <taxon>Alteromonadaceae</taxon>
        <taxon>Alishewanella</taxon>
    </lineage>
</organism>
<dbReference type="RefSeq" id="WP_008985513.1">
    <property type="nucleotide sequence ID" value="NZ_AKKU01000026.1"/>
</dbReference>
<dbReference type="EMBL" id="AKKU01000026">
    <property type="protein sequence ID" value="EIW87578.1"/>
    <property type="molecule type" value="Genomic_DNA"/>
</dbReference>
<protein>
    <submittedName>
        <fullName evidence="2">Uncharacterized protein</fullName>
    </submittedName>
</protein>
<dbReference type="AlphaFoldDB" id="I8U6E0"/>
<proteinExistence type="predicted"/>
<gene>
    <name evidence="2" type="ORF">AGRI_13695</name>
</gene>
<sequence>MNKILISSGLLLASFASLAEDYSGNWRGVLQLAPEVGIVLGVKLSPAEQGYQLELFSPNQHSEPILPSSMTLQGTKLQFAADALSANFSGEFAGDQLTGVFTQGRAIPITLTRLSDADTKRLAQEQQWAGELALGNNASLPLVLNVAVIAGGYHVTLDSPKQQSYGIPVDQFSLSAEQLSFSSKMINASYQAQWQQDEWQGTFIQGRAMPLNLKKSPDTH</sequence>
<feature type="chain" id="PRO_5003714752" evidence="1">
    <location>
        <begin position="20"/>
        <end position="220"/>
    </location>
</feature>
<dbReference type="eggNOG" id="COG1073">
    <property type="taxonomic scope" value="Bacteria"/>
</dbReference>
<dbReference type="PATRIC" id="fig|1195246.3.peg.2723"/>
<reference evidence="2 3" key="1">
    <citation type="journal article" date="2012" name="J. Bacteriol.">
        <title>Genome Sequence of Pectin-Degrading Alishewanella agri, Isolated from Landfill Soil.</title>
        <authorList>
            <person name="Kim J."/>
            <person name="Jung J."/>
            <person name="Sung J.S."/>
            <person name="Chun J."/>
            <person name="Park W."/>
        </authorList>
    </citation>
    <scope>NUCLEOTIDE SEQUENCE [LARGE SCALE GENOMIC DNA]</scope>
    <source>
        <strain evidence="2 3">BL06</strain>
    </source>
</reference>
<feature type="signal peptide" evidence="1">
    <location>
        <begin position="1"/>
        <end position="19"/>
    </location>
</feature>
<dbReference type="Proteomes" id="UP000035062">
    <property type="component" value="Unassembled WGS sequence"/>
</dbReference>
<comment type="caution">
    <text evidence="2">The sequence shown here is derived from an EMBL/GenBank/DDBJ whole genome shotgun (WGS) entry which is preliminary data.</text>
</comment>
<accession>I8U6E0</accession>
<keyword evidence="1" id="KW-0732">Signal</keyword>
<dbReference type="STRING" id="1195246.AGRI_13695"/>